<organism evidence="3 4">
    <name type="scientific">Setomelanomma holmii</name>
    <dbReference type="NCBI Taxonomy" id="210430"/>
    <lineage>
        <taxon>Eukaryota</taxon>
        <taxon>Fungi</taxon>
        <taxon>Dikarya</taxon>
        <taxon>Ascomycota</taxon>
        <taxon>Pezizomycotina</taxon>
        <taxon>Dothideomycetes</taxon>
        <taxon>Pleosporomycetidae</taxon>
        <taxon>Pleosporales</taxon>
        <taxon>Pleosporineae</taxon>
        <taxon>Phaeosphaeriaceae</taxon>
        <taxon>Setomelanomma</taxon>
    </lineage>
</organism>
<dbReference type="PROSITE" id="PS50181">
    <property type="entry name" value="FBOX"/>
    <property type="match status" value="1"/>
</dbReference>
<feature type="domain" description="F-box" evidence="2">
    <location>
        <begin position="41"/>
        <end position="97"/>
    </location>
</feature>
<accession>A0A9P4LGQ0</accession>
<gene>
    <name evidence="3" type="ORF">EK21DRAFT_118423</name>
</gene>
<dbReference type="OrthoDB" id="2520703at2759"/>
<dbReference type="InterPro" id="IPR036047">
    <property type="entry name" value="F-box-like_dom_sf"/>
</dbReference>
<dbReference type="Pfam" id="PF00646">
    <property type="entry name" value="F-box"/>
    <property type="match status" value="1"/>
</dbReference>
<comment type="caution">
    <text evidence="3">The sequence shown here is derived from an EMBL/GenBank/DDBJ whole genome shotgun (WGS) entry which is preliminary data.</text>
</comment>
<dbReference type="CDD" id="cd09917">
    <property type="entry name" value="F-box_SF"/>
    <property type="match status" value="1"/>
</dbReference>
<evidence type="ECO:0000313" key="3">
    <source>
        <dbReference type="EMBL" id="KAF2023792.1"/>
    </source>
</evidence>
<dbReference type="Proteomes" id="UP000799777">
    <property type="component" value="Unassembled WGS sequence"/>
</dbReference>
<reference evidence="3" key="1">
    <citation type="journal article" date="2020" name="Stud. Mycol.">
        <title>101 Dothideomycetes genomes: a test case for predicting lifestyles and emergence of pathogens.</title>
        <authorList>
            <person name="Haridas S."/>
            <person name="Albert R."/>
            <person name="Binder M."/>
            <person name="Bloem J."/>
            <person name="Labutti K."/>
            <person name="Salamov A."/>
            <person name="Andreopoulos B."/>
            <person name="Baker S."/>
            <person name="Barry K."/>
            <person name="Bills G."/>
            <person name="Bluhm B."/>
            <person name="Cannon C."/>
            <person name="Castanera R."/>
            <person name="Culley D."/>
            <person name="Daum C."/>
            <person name="Ezra D."/>
            <person name="Gonzalez J."/>
            <person name="Henrissat B."/>
            <person name="Kuo A."/>
            <person name="Liang C."/>
            <person name="Lipzen A."/>
            <person name="Lutzoni F."/>
            <person name="Magnuson J."/>
            <person name="Mondo S."/>
            <person name="Nolan M."/>
            <person name="Ohm R."/>
            <person name="Pangilinan J."/>
            <person name="Park H.-J."/>
            <person name="Ramirez L."/>
            <person name="Alfaro M."/>
            <person name="Sun H."/>
            <person name="Tritt A."/>
            <person name="Yoshinaga Y."/>
            <person name="Zwiers L.-H."/>
            <person name="Turgeon B."/>
            <person name="Goodwin S."/>
            <person name="Spatafora J."/>
            <person name="Crous P."/>
            <person name="Grigoriev I."/>
        </authorList>
    </citation>
    <scope>NUCLEOTIDE SEQUENCE</scope>
    <source>
        <strain evidence="3">CBS 110217</strain>
    </source>
</reference>
<evidence type="ECO:0000256" key="1">
    <source>
        <dbReference type="SAM" id="MobiDB-lite"/>
    </source>
</evidence>
<feature type="compositionally biased region" description="Basic residues" evidence="1">
    <location>
        <begin position="19"/>
        <end position="28"/>
    </location>
</feature>
<feature type="region of interest" description="Disordered" evidence="1">
    <location>
        <begin position="1"/>
        <end position="30"/>
    </location>
</feature>
<name>A0A9P4LGQ0_9PLEO</name>
<dbReference type="SUPFAM" id="SSF81383">
    <property type="entry name" value="F-box domain"/>
    <property type="match status" value="1"/>
</dbReference>
<protein>
    <recommendedName>
        <fullName evidence="2">F-box domain-containing protein</fullName>
    </recommendedName>
</protein>
<sequence>MPKFKHHDFPPLPAEASSRRSKRLKGKKEKQATGLLNPHNYATIDDLPDELILEILRYIPGIDLEDFQLATLLSLSTTNHRLHHLVTEKLYASYNSFFCEPYLFLRTVITNPHLAEFVQNANITYGKFAHCERERYMPTAQDKKIIKDGLKALGISDWKTWATDCNARHAELDTLHTAVLMYTPKLKDLSTNHGTTYDDVSNHNPKWIKVLKKINFDTASSQVHKFEHLQRIQIEVGDSTLMELAPVFRTPTLCALTMKGLLEYDPSDTEELQKRLPAQCNDIEQLDLISSFIHPEMLAVLLASPRGLRRLRYDVSLEELYQRLYGDEEAYADSMRRPTVLENVARQRRTLEHFSFSCDRDSEALFQRCFNLFEGLRNFMSLTSLCCPLGAIANANQVVSSAPLAQKLPPSLVNLELCIFRYSDNNHDVEALPSLAEMASMFATYVPNLKTILVHVEAPGTWLDYDWATLVEPFSLLGVELVVEVGEDGEDDGFSEEYESGPRVGFIDVEDLDVLDEEDSSRDSDEVSLYSN</sequence>
<dbReference type="AlphaFoldDB" id="A0A9P4LGQ0"/>
<proteinExistence type="predicted"/>
<dbReference type="EMBL" id="ML978324">
    <property type="protein sequence ID" value="KAF2023792.1"/>
    <property type="molecule type" value="Genomic_DNA"/>
</dbReference>
<dbReference type="InterPro" id="IPR001810">
    <property type="entry name" value="F-box_dom"/>
</dbReference>
<evidence type="ECO:0000259" key="2">
    <source>
        <dbReference type="PROSITE" id="PS50181"/>
    </source>
</evidence>
<evidence type="ECO:0000313" key="4">
    <source>
        <dbReference type="Proteomes" id="UP000799777"/>
    </source>
</evidence>
<keyword evidence="4" id="KW-1185">Reference proteome</keyword>